<organism evidence="1 2">
    <name type="scientific">Deinococcus carri</name>
    <dbReference type="NCBI Taxonomy" id="1211323"/>
    <lineage>
        <taxon>Bacteria</taxon>
        <taxon>Thermotogati</taxon>
        <taxon>Deinococcota</taxon>
        <taxon>Deinococci</taxon>
        <taxon>Deinococcales</taxon>
        <taxon>Deinococcaceae</taxon>
        <taxon>Deinococcus</taxon>
    </lineage>
</organism>
<gene>
    <name evidence="1" type="ORF">Dcar01_03717</name>
</gene>
<evidence type="ECO:0008006" key="3">
    <source>
        <dbReference type="Google" id="ProtNLM"/>
    </source>
</evidence>
<reference evidence="1 2" key="1">
    <citation type="submission" date="2024-02" db="EMBL/GenBank/DDBJ databases">
        <title>Deinococcus carri NBRC 110142.</title>
        <authorList>
            <person name="Ichikawa N."/>
            <person name="Katano-Makiyama Y."/>
            <person name="Hidaka K."/>
        </authorList>
    </citation>
    <scope>NUCLEOTIDE SEQUENCE [LARGE SCALE GENOMIC DNA]</scope>
    <source>
        <strain evidence="1 2">NBRC 110142</strain>
    </source>
</reference>
<proteinExistence type="predicted"/>
<sequence length="44" mass="4830">MIPKKSAFSPHFFRADASGKGSGFRELEGLTVFSRQARKWTGAA</sequence>
<evidence type="ECO:0000313" key="2">
    <source>
        <dbReference type="Proteomes" id="UP001401887"/>
    </source>
</evidence>
<accession>A0ABP9WEF2</accession>
<name>A0ABP9WEF2_9DEIO</name>
<dbReference type="Proteomes" id="UP001401887">
    <property type="component" value="Unassembled WGS sequence"/>
</dbReference>
<comment type="caution">
    <text evidence="1">The sequence shown here is derived from an EMBL/GenBank/DDBJ whole genome shotgun (WGS) entry which is preliminary data.</text>
</comment>
<evidence type="ECO:0000313" key="1">
    <source>
        <dbReference type="EMBL" id="GAA5514953.1"/>
    </source>
</evidence>
<dbReference type="EMBL" id="BAABRP010000029">
    <property type="protein sequence ID" value="GAA5514953.1"/>
    <property type="molecule type" value="Genomic_DNA"/>
</dbReference>
<keyword evidence="2" id="KW-1185">Reference proteome</keyword>
<protein>
    <recommendedName>
        <fullName evidence="3">Transposase</fullName>
    </recommendedName>
</protein>